<dbReference type="Pfam" id="PF13382">
    <property type="entry name" value="Adenine_deam_C"/>
    <property type="match status" value="1"/>
</dbReference>
<evidence type="ECO:0000256" key="4">
    <source>
        <dbReference type="ARBA" id="ARBA00047720"/>
    </source>
</evidence>
<dbReference type="SUPFAM" id="SSF51338">
    <property type="entry name" value="Composite domain of metallo-dependent hydrolases"/>
    <property type="match status" value="1"/>
</dbReference>
<evidence type="ECO:0000259" key="6">
    <source>
        <dbReference type="Pfam" id="PF13382"/>
    </source>
</evidence>
<proteinExistence type="inferred from homology"/>
<dbReference type="AlphaFoldDB" id="A0A4P6ZUV7"/>
<comment type="similarity">
    <text evidence="1">Belongs to the metallo-dependent hydrolases superfamily. Adenine deaminase family.</text>
</comment>
<feature type="domain" description="Amidohydrolase-related" evidence="5">
    <location>
        <begin position="76"/>
        <end position="359"/>
    </location>
</feature>
<evidence type="ECO:0000313" key="7">
    <source>
        <dbReference type="EMBL" id="QBP40111.1"/>
    </source>
</evidence>
<keyword evidence="8" id="KW-1185">Reference proteome</keyword>
<sequence length="577" mass="65227">MQHTSWKISEIRHQLSMIDGKASPDKIIINAKYLHSVLKKWVEGNIWISKDRIVYAGSEMPVMTTDAEIIDAGGQVIVPGYIEPHVHPFQLYHPQSFADYAAQLGTTTFLSDNLILFLFLENEKAFTILDELNELPFSFYWWARFDSQTELENEDDLFTTKSIGEWLDRPEVLLGGELTGWPRLLAGDDQMLYWLQSAKMKGKKLEGHFPGASEKTLARMRLLGADGDHEAMTVEEVERRLLHGYAVTLRHSSIRPDLPHLLKDIVDKGLDVFDHLMMTTDGSTPSFHIDGVMDKCIQIALDAGVEPIDAYHMASYNVARYYNMTSLHGLIATGRFATLNFLENEHKPVPVSVLSKGVWLKKDGKQVHKLPKIDWSALGELELPFDLHDGDFEFSMPFGIEMVNDVITKPYSVSIYTGETTLSTEHDESYLMLIDRKGKWRVNTMIKGFATSVMGFATSYSNTGDIILIGKNRQDMLIAFNEMKRMKGGIVLVEQGEVVSHIPLAIGGSLSNESIEDLIVQELALKTALKERGYIHGDAIYTLLFLQSTHLPYVRITQRGIFDVMKKSVLFPSFMRS</sequence>
<accession>A0A4P6ZUV7</accession>
<evidence type="ECO:0000313" key="8">
    <source>
        <dbReference type="Proteomes" id="UP000294292"/>
    </source>
</evidence>
<evidence type="ECO:0000256" key="1">
    <source>
        <dbReference type="ARBA" id="ARBA00006773"/>
    </source>
</evidence>
<reference evidence="7 8" key="1">
    <citation type="submission" date="2019-03" db="EMBL/GenBank/DDBJ databases">
        <title>Complete genome sequence of Paenisporosarcina antarctica CGMCC 1.6503T.</title>
        <authorList>
            <person name="Rong J.-C."/>
            <person name="Chi N.-Y."/>
            <person name="Zhang Q.-F."/>
        </authorList>
    </citation>
    <scope>NUCLEOTIDE SEQUENCE [LARGE SCALE GENOMIC DNA]</scope>
    <source>
        <strain evidence="7 8">CGMCC 1.6503</strain>
    </source>
</reference>
<evidence type="ECO:0000256" key="3">
    <source>
        <dbReference type="ARBA" id="ARBA00022801"/>
    </source>
</evidence>
<feature type="domain" description="Adenine deaminase C-terminal" evidence="6">
    <location>
        <begin position="407"/>
        <end position="567"/>
    </location>
</feature>
<dbReference type="InterPro" id="IPR011059">
    <property type="entry name" value="Metal-dep_hydrolase_composite"/>
</dbReference>
<dbReference type="InterPro" id="IPR026912">
    <property type="entry name" value="Adenine_deam_C"/>
</dbReference>
<dbReference type="Pfam" id="PF01979">
    <property type="entry name" value="Amidohydro_1"/>
    <property type="match status" value="1"/>
</dbReference>
<dbReference type="EMBL" id="CP038015">
    <property type="protein sequence ID" value="QBP40111.1"/>
    <property type="molecule type" value="Genomic_DNA"/>
</dbReference>
<dbReference type="Gene3D" id="2.30.40.10">
    <property type="entry name" value="Urease, subunit C, domain 1"/>
    <property type="match status" value="1"/>
</dbReference>
<dbReference type="EC" id="3.5.4.2" evidence="2"/>
<dbReference type="InterPro" id="IPR006680">
    <property type="entry name" value="Amidohydro-rel"/>
</dbReference>
<keyword evidence="3" id="KW-0378">Hydrolase</keyword>
<evidence type="ECO:0000256" key="2">
    <source>
        <dbReference type="ARBA" id="ARBA00012782"/>
    </source>
</evidence>
<evidence type="ECO:0000259" key="5">
    <source>
        <dbReference type="Pfam" id="PF01979"/>
    </source>
</evidence>
<comment type="catalytic activity">
    <reaction evidence="4">
        <text>adenine + H2O + H(+) = hypoxanthine + NH4(+)</text>
        <dbReference type="Rhea" id="RHEA:23688"/>
        <dbReference type="ChEBI" id="CHEBI:15377"/>
        <dbReference type="ChEBI" id="CHEBI:15378"/>
        <dbReference type="ChEBI" id="CHEBI:16708"/>
        <dbReference type="ChEBI" id="CHEBI:17368"/>
        <dbReference type="ChEBI" id="CHEBI:28938"/>
        <dbReference type="EC" id="3.5.4.2"/>
    </reaction>
</comment>
<dbReference type="InterPro" id="IPR032466">
    <property type="entry name" value="Metal_Hydrolase"/>
</dbReference>
<dbReference type="OrthoDB" id="9775607at2"/>
<dbReference type="GO" id="GO:0000034">
    <property type="term" value="F:adenine deaminase activity"/>
    <property type="evidence" value="ECO:0007669"/>
    <property type="project" value="UniProtKB-EC"/>
</dbReference>
<dbReference type="KEGG" id="panc:E2636_02625"/>
<dbReference type="PANTHER" id="PTHR11113:SF6">
    <property type="entry name" value="ADENINE DEAMINASE YERA-RELATED"/>
    <property type="match status" value="1"/>
</dbReference>
<dbReference type="SUPFAM" id="SSF51556">
    <property type="entry name" value="Metallo-dependent hydrolases"/>
    <property type="match status" value="1"/>
</dbReference>
<dbReference type="Proteomes" id="UP000294292">
    <property type="component" value="Chromosome"/>
</dbReference>
<dbReference type="Gene3D" id="3.20.20.140">
    <property type="entry name" value="Metal-dependent hydrolases"/>
    <property type="match status" value="1"/>
</dbReference>
<name>A0A4P6ZUV7_9BACL</name>
<protein>
    <recommendedName>
        <fullName evidence="2">adenine deaminase</fullName>
        <ecNumber evidence="2">3.5.4.2</ecNumber>
    </recommendedName>
</protein>
<organism evidence="7 8">
    <name type="scientific">Paenisporosarcina antarctica</name>
    <dbReference type="NCBI Taxonomy" id="417367"/>
    <lineage>
        <taxon>Bacteria</taxon>
        <taxon>Bacillati</taxon>
        <taxon>Bacillota</taxon>
        <taxon>Bacilli</taxon>
        <taxon>Bacillales</taxon>
        <taxon>Caryophanaceae</taxon>
        <taxon>Paenisporosarcina</taxon>
    </lineage>
</organism>
<dbReference type="PANTHER" id="PTHR11113">
    <property type="entry name" value="N-ACETYLGLUCOSAMINE-6-PHOSPHATE DEACETYLASE"/>
    <property type="match status" value="1"/>
</dbReference>
<dbReference type="RefSeq" id="WP_134208743.1">
    <property type="nucleotide sequence ID" value="NZ_CP038015.1"/>
</dbReference>
<gene>
    <name evidence="7" type="ORF">E2636_02625</name>
</gene>